<evidence type="ECO:0000259" key="27">
    <source>
        <dbReference type="PROSITE" id="PS51116"/>
    </source>
</evidence>
<dbReference type="PANTHER" id="PTHR10574">
    <property type="entry name" value="NETRIN/LAMININ-RELATED"/>
    <property type="match status" value="1"/>
</dbReference>
<feature type="region of interest" description="Disordered" evidence="25">
    <location>
        <begin position="81"/>
        <end position="104"/>
    </location>
</feature>
<feature type="disulfide bond" evidence="24">
    <location>
        <begin position="1178"/>
        <end position="1195"/>
    </location>
</feature>
<feature type="region of interest" description="Disordered" evidence="25">
    <location>
        <begin position="212"/>
        <end position="265"/>
    </location>
</feature>
<keyword evidence="7" id="KW-0677">Repeat</keyword>
<evidence type="ECO:0000256" key="14">
    <source>
        <dbReference type="ARBA" id="ARBA00023292"/>
    </source>
</evidence>
<feature type="disulfide bond" evidence="24">
    <location>
        <begin position="1349"/>
        <end position="1358"/>
    </location>
</feature>
<dbReference type="GO" id="GO:0007411">
    <property type="term" value="P:axon guidance"/>
    <property type="evidence" value="ECO:0007669"/>
    <property type="project" value="TreeGrafter"/>
</dbReference>
<dbReference type="FunFam" id="2.10.25.10:FF:000065">
    <property type="entry name" value="Laminin subunit beta 1"/>
    <property type="match status" value="1"/>
</dbReference>
<reference evidence="29" key="1">
    <citation type="submission" date="2023-06" db="EMBL/GenBank/DDBJ databases">
        <title>Reference genome for the Northern bat (Eptesicus nilssonii), a most northern bat species.</title>
        <authorList>
            <person name="Laine V.N."/>
            <person name="Pulliainen A.T."/>
            <person name="Lilley T.M."/>
        </authorList>
    </citation>
    <scope>NUCLEOTIDE SEQUENCE</scope>
    <source>
        <strain evidence="29">BLF_Eptnil</strain>
        <tissue evidence="29">Kidney</tissue>
    </source>
</reference>
<dbReference type="PROSITE" id="PS51117">
    <property type="entry name" value="LAMININ_NTER"/>
    <property type="match status" value="1"/>
</dbReference>
<dbReference type="FunFam" id="2.10.25.10:FF:000011">
    <property type="entry name" value="Cadherin EGF LAG seven-pass G-type receptor"/>
    <property type="match status" value="1"/>
</dbReference>
<proteinExistence type="predicted"/>
<dbReference type="CDD" id="cd00055">
    <property type="entry name" value="EGF_Lam"/>
    <property type="match status" value="13"/>
</dbReference>
<feature type="domain" description="Laminin EGF-like" evidence="26">
    <location>
        <begin position="804"/>
        <end position="863"/>
    </location>
</feature>
<dbReference type="FunFam" id="2.10.25.10:FF:000130">
    <property type="entry name" value="Laminin subunit beta 1"/>
    <property type="match status" value="1"/>
</dbReference>
<feature type="domain" description="Laminin EGF-like" evidence="26">
    <location>
        <begin position="864"/>
        <end position="915"/>
    </location>
</feature>
<keyword evidence="6" id="KW-0732">Signal</keyword>
<evidence type="ECO:0000256" key="8">
    <source>
        <dbReference type="ARBA" id="ARBA00022869"/>
    </source>
</evidence>
<name>A0AA40LH85_CNENI</name>
<dbReference type="FunFam" id="2.10.25.10:FF:000082">
    <property type="entry name" value="Laminin subunit alpha 1"/>
    <property type="match status" value="1"/>
</dbReference>
<keyword evidence="12" id="KW-0325">Glycoprotein</keyword>
<protein>
    <recommendedName>
        <fullName evidence="16">Laminin subunit beta-1</fullName>
    </recommendedName>
    <alternativeName>
        <fullName evidence="19">Laminin B1 chain</fullName>
    </alternativeName>
    <alternativeName>
        <fullName evidence="17">Laminin-1 subunit beta</fullName>
    </alternativeName>
    <alternativeName>
        <fullName evidence="21">Laminin-10 subunit beta</fullName>
    </alternativeName>
    <alternativeName>
        <fullName evidence="18">Laminin-12 subunit beta</fullName>
    </alternativeName>
    <alternativeName>
        <fullName evidence="22">Laminin-2 subunit beta</fullName>
    </alternativeName>
    <alternativeName>
        <fullName evidence="20">Laminin-6 subunit beta</fullName>
    </alternativeName>
    <alternativeName>
        <fullName evidence="23">Laminin-8 subunit beta</fullName>
    </alternativeName>
</protein>
<dbReference type="Pfam" id="PF24973">
    <property type="entry name" value="EGF_LMN_ATRN"/>
    <property type="match status" value="2"/>
</dbReference>
<evidence type="ECO:0000256" key="2">
    <source>
        <dbReference type="ARBA" id="ARBA00004316"/>
    </source>
</evidence>
<evidence type="ECO:0000256" key="17">
    <source>
        <dbReference type="ARBA" id="ARBA00075282"/>
    </source>
</evidence>
<feature type="disulfide bond" evidence="24">
    <location>
        <begin position="887"/>
        <end position="896"/>
    </location>
</feature>
<dbReference type="FunFam" id="2.10.25.10:FF:000090">
    <property type="entry name" value="laminin subunit alpha"/>
    <property type="match status" value="1"/>
</dbReference>
<feature type="disulfide bond" evidence="24">
    <location>
        <begin position="1494"/>
        <end position="1506"/>
    </location>
</feature>
<feature type="domain" description="Laminin EGF-like" evidence="26">
    <location>
        <begin position="1270"/>
        <end position="1319"/>
    </location>
</feature>
<dbReference type="EMBL" id="JAULJE010000018">
    <property type="protein sequence ID" value="KAK1332700.1"/>
    <property type="molecule type" value="Genomic_DNA"/>
</dbReference>
<keyword evidence="3" id="KW-0964">Secreted</keyword>
<feature type="region of interest" description="Disordered" evidence="25">
    <location>
        <begin position="1678"/>
        <end position="1704"/>
    </location>
</feature>
<keyword evidence="13" id="KW-0966">Cell projection</keyword>
<dbReference type="SMART" id="SM00181">
    <property type="entry name" value="EGF"/>
    <property type="match status" value="9"/>
</dbReference>
<accession>A0AA40LH85</accession>
<dbReference type="InterPro" id="IPR000742">
    <property type="entry name" value="EGF"/>
</dbReference>
<feature type="disulfide bond" evidence="24">
    <location>
        <begin position="1226"/>
        <end position="1243"/>
    </location>
</feature>
<evidence type="ECO:0000256" key="21">
    <source>
        <dbReference type="ARBA" id="ARBA00082919"/>
    </source>
</evidence>
<keyword evidence="14 24" id="KW-0424">Laminin EGF-like domain</keyword>
<keyword evidence="5" id="KW-0597">Phosphoprotein</keyword>
<evidence type="ECO:0000256" key="4">
    <source>
        <dbReference type="ARBA" id="ARBA00022530"/>
    </source>
</evidence>
<evidence type="ECO:0000256" key="12">
    <source>
        <dbReference type="ARBA" id="ARBA00023180"/>
    </source>
</evidence>
<evidence type="ECO:0000256" key="10">
    <source>
        <dbReference type="ARBA" id="ARBA00023054"/>
    </source>
</evidence>
<dbReference type="SUPFAM" id="SSF57196">
    <property type="entry name" value="EGF/Laminin"/>
    <property type="match status" value="12"/>
</dbReference>
<feature type="disulfide bond" evidence="24">
    <location>
        <begin position="771"/>
        <end position="780"/>
    </location>
</feature>
<keyword evidence="9" id="KW-0130">Cell adhesion</keyword>
<feature type="disulfide bond" evidence="24">
    <location>
        <begin position="1563"/>
        <end position="1572"/>
    </location>
</feature>
<feature type="disulfide bond" evidence="24">
    <location>
        <begin position="1542"/>
        <end position="1554"/>
    </location>
</feature>
<dbReference type="FunFam" id="2.10.25.10:FF:000224">
    <property type="entry name" value="Usherin"/>
    <property type="match status" value="1"/>
</dbReference>
<keyword evidence="11 24" id="KW-1015">Disulfide bond</keyword>
<gene>
    <name evidence="29" type="ORF">QTO34_007383</name>
</gene>
<dbReference type="SMART" id="SM00180">
    <property type="entry name" value="EGF_Lam"/>
    <property type="match status" value="13"/>
</dbReference>
<feature type="compositionally biased region" description="Basic residues" evidence="25">
    <location>
        <begin position="386"/>
        <end position="399"/>
    </location>
</feature>
<evidence type="ECO:0000256" key="22">
    <source>
        <dbReference type="ARBA" id="ARBA00083431"/>
    </source>
</evidence>
<comment type="subunit">
    <text evidence="15">Laminin is a complex glycoprotein, consisting of three different polypeptide chains (alpha, beta, gamma), which are bound to each other by disulfide bonds into a cross-shaped molecule comprising one long and three short arms with globules at each end. Beta-1 is a subunit of laminin-1 (laminin-111 or EHS laminin), laminin-2 (laminin-211 or merosin), laminin-6 (laminin-311 or K-laminin), laminin-8 (laminin-411), laminin-10 (laminin-511) and laminin-12 (laminin-213). Interacts with ITGB1.</text>
</comment>
<organism evidence="29 30">
    <name type="scientific">Cnephaeus nilssonii</name>
    <name type="common">Northern bat</name>
    <name type="synonym">Eptesicus nilssonii</name>
    <dbReference type="NCBI Taxonomy" id="3371016"/>
    <lineage>
        <taxon>Eukaryota</taxon>
        <taxon>Metazoa</taxon>
        <taxon>Chordata</taxon>
        <taxon>Craniata</taxon>
        <taxon>Vertebrata</taxon>
        <taxon>Euteleostomi</taxon>
        <taxon>Mammalia</taxon>
        <taxon>Eutheria</taxon>
        <taxon>Laurasiatheria</taxon>
        <taxon>Chiroptera</taxon>
        <taxon>Yangochiroptera</taxon>
        <taxon>Vespertilionidae</taxon>
        <taxon>Cnephaeus</taxon>
    </lineage>
</organism>
<evidence type="ECO:0000256" key="18">
    <source>
        <dbReference type="ARBA" id="ARBA00075415"/>
    </source>
</evidence>
<dbReference type="FunFam" id="2.10.25.10:FF:000135">
    <property type="entry name" value="Laminin subunit beta 4"/>
    <property type="match status" value="2"/>
</dbReference>
<feature type="disulfide bond" evidence="24">
    <location>
        <begin position="1544"/>
        <end position="1561"/>
    </location>
</feature>
<evidence type="ECO:0000259" key="26">
    <source>
        <dbReference type="PROSITE" id="PS50027"/>
    </source>
</evidence>
<dbReference type="FunFam" id="2.170.300.10:FF:000001">
    <property type="entry name" value="Laminin subunit beta-1"/>
    <property type="match status" value="1"/>
</dbReference>
<feature type="domain" description="Laminin IV type B" evidence="27">
    <location>
        <begin position="955"/>
        <end position="1170"/>
    </location>
</feature>
<feature type="domain" description="Laminin N-terminal" evidence="28">
    <location>
        <begin position="436"/>
        <end position="676"/>
    </location>
</feature>
<evidence type="ECO:0000256" key="9">
    <source>
        <dbReference type="ARBA" id="ARBA00022889"/>
    </source>
</evidence>
<dbReference type="Gene3D" id="2.60.120.260">
    <property type="entry name" value="Galactose-binding domain-like"/>
    <property type="match status" value="1"/>
</dbReference>
<dbReference type="InterPro" id="IPR026695">
    <property type="entry name" value="Ccdc71/71L"/>
</dbReference>
<dbReference type="InterPro" id="IPR013015">
    <property type="entry name" value="Laminin_IV_B"/>
</dbReference>
<evidence type="ECO:0000313" key="29">
    <source>
        <dbReference type="EMBL" id="KAK1332700.1"/>
    </source>
</evidence>
<keyword evidence="30" id="KW-1185">Reference proteome</keyword>
<feature type="disulfide bond" evidence="24">
    <location>
        <begin position="899"/>
        <end position="913"/>
    </location>
</feature>
<dbReference type="GO" id="GO:0009888">
    <property type="term" value="P:tissue development"/>
    <property type="evidence" value="ECO:0007669"/>
    <property type="project" value="TreeGrafter"/>
</dbReference>
<feature type="domain" description="Laminin EGF-like" evidence="26">
    <location>
        <begin position="1383"/>
        <end position="1435"/>
    </location>
</feature>
<feature type="disulfide bond" evidence="24">
    <location>
        <begin position="1224"/>
        <end position="1236"/>
    </location>
</feature>
<evidence type="ECO:0000256" key="23">
    <source>
        <dbReference type="ARBA" id="ARBA00083813"/>
    </source>
</evidence>
<evidence type="ECO:0000256" key="6">
    <source>
        <dbReference type="ARBA" id="ARBA00022729"/>
    </source>
</evidence>
<evidence type="ECO:0000256" key="16">
    <source>
        <dbReference type="ARBA" id="ARBA00071083"/>
    </source>
</evidence>
<dbReference type="Gene3D" id="2.170.300.10">
    <property type="entry name" value="Tie2 ligand-binding domain superfamily"/>
    <property type="match status" value="1"/>
</dbReference>
<evidence type="ECO:0000259" key="28">
    <source>
        <dbReference type="PROSITE" id="PS51117"/>
    </source>
</evidence>
<evidence type="ECO:0000256" key="7">
    <source>
        <dbReference type="ARBA" id="ARBA00022737"/>
    </source>
</evidence>
<feature type="disulfide bond" evidence="24">
    <location>
        <begin position="834"/>
        <end position="843"/>
    </location>
</feature>
<feature type="domain" description="Laminin EGF-like" evidence="26">
    <location>
        <begin position="677"/>
        <end position="740"/>
    </location>
</feature>
<dbReference type="GO" id="GO:0034446">
    <property type="term" value="P:substrate adhesion-dependent cell spreading"/>
    <property type="evidence" value="ECO:0007669"/>
    <property type="project" value="TreeGrafter"/>
</dbReference>
<evidence type="ECO:0000256" key="25">
    <source>
        <dbReference type="SAM" id="MobiDB-lite"/>
    </source>
</evidence>
<feature type="domain" description="Laminin EGF-like" evidence="26">
    <location>
        <begin position="1320"/>
        <end position="1382"/>
    </location>
</feature>
<dbReference type="GO" id="GO:0042995">
    <property type="term" value="C:cell projection"/>
    <property type="evidence" value="ECO:0007669"/>
    <property type="project" value="UniProtKB-SubCell"/>
</dbReference>
<dbReference type="PANTHER" id="PTHR10574:SF197">
    <property type="entry name" value="LAMININ SUBUNIT BETA-1 ISOFORM X1"/>
    <property type="match status" value="1"/>
</dbReference>
<feature type="domain" description="Laminin EGF-like" evidence="26">
    <location>
        <begin position="1436"/>
        <end position="1493"/>
    </location>
</feature>
<comment type="caution">
    <text evidence="24">Lacks conserved residue(s) required for the propagation of feature annotation.</text>
</comment>
<evidence type="ECO:0000256" key="3">
    <source>
        <dbReference type="ARBA" id="ARBA00022525"/>
    </source>
</evidence>
<dbReference type="PRINTS" id="PR00011">
    <property type="entry name" value="EGFLAMININ"/>
</dbReference>
<dbReference type="GO" id="GO:0070831">
    <property type="term" value="P:basement membrane assembly"/>
    <property type="evidence" value="ECO:0007669"/>
    <property type="project" value="TreeGrafter"/>
</dbReference>
<dbReference type="Proteomes" id="UP001177744">
    <property type="component" value="Unassembled WGS sequence"/>
</dbReference>
<feature type="disulfide bond" evidence="24">
    <location>
        <begin position="1407"/>
        <end position="1416"/>
    </location>
</feature>
<evidence type="ECO:0000256" key="20">
    <source>
        <dbReference type="ARBA" id="ARBA00076958"/>
    </source>
</evidence>
<dbReference type="GO" id="GO:0005606">
    <property type="term" value="C:laminin-1 complex"/>
    <property type="evidence" value="ECO:0007669"/>
    <property type="project" value="UniProtKB-ARBA"/>
</dbReference>
<keyword evidence="8" id="KW-0084">Basement membrane</keyword>
<comment type="subcellular location">
    <subcellularLocation>
        <location evidence="2">Cell projection</location>
    </subcellularLocation>
    <subcellularLocation>
        <location evidence="1">Secreted</location>
        <location evidence="1">Extracellular space</location>
        <location evidence="1">Extracellular matrix</location>
        <location evidence="1">Basement membrane</location>
    </subcellularLocation>
</comment>
<feature type="region of interest" description="Disordered" evidence="25">
    <location>
        <begin position="334"/>
        <end position="399"/>
    </location>
</feature>
<dbReference type="GO" id="GO:0043259">
    <property type="term" value="C:laminin-10 complex"/>
    <property type="evidence" value="ECO:0007669"/>
    <property type="project" value="UniProtKB-ARBA"/>
</dbReference>
<dbReference type="Pfam" id="PF15374">
    <property type="entry name" value="CCDC71L"/>
    <property type="match status" value="1"/>
</dbReference>
<feature type="disulfide bond" evidence="24">
    <location>
        <begin position="1289"/>
        <end position="1298"/>
    </location>
</feature>
<dbReference type="GO" id="GO:0009887">
    <property type="term" value="P:animal organ morphogenesis"/>
    <property type="evidence" value="ECO:0007669"/>
    <property type="project" value="TreeGrafter"/>
</dbReference>
<dbReference type="Gene3D" id="2.10.25.10">
    <property type="entry name" value="Laminin"/>
    <property type="match status" value="11"/>
</dbReference>
<feature type="domain" description="Laminin EGF-like" evidence="26">
    <location>
        <begin position="1494"/>
        <end position="1541"/>
    </location>
</feature>
<keyword evidence="10" id="KW-0175">Coiled coil</keyword>
<dbReference type="PROSITE" id="PS00022">
    <property type="entry name" value="EGF_1"/>
    <property type="match status" value="1"/>
</dbReference>
<feature type="disulfide bond" evidence="24">
    <location>
        <begin position="1176"/>
        <end position="1188"/>
    </location>
</feature>
<dbReference type="InterPro" id="IPR002049">
    <property type="entry name" value="LE_dom"/>
</dbReference>
<feature type="domain" description="Laminin EGF-like" evidence="26">
    <location>
        <begin position="1176"/>
        <end position="1223"/>
    </location>
</feature>
<evidence type="ECO:0000256" key="11">
    <source>
        <dbReference type="ARBA" id="ARBA00023157"/>
    </source>
</evidence>
<dbReference type="InterPro" id="IPR008211">
    <property type="entry name" value="Laminin_N"/>
</dbReference>
<feature type="disulfide bond" evidence="24">
    <location>
        <begin position="1496"/>
        <end position="1513"/>
    </location>
</feature>
<feature type="disulfide bond" evidence="24">
    <location>
        <begin position="1466"/>
        <end position="1475"/>
    </location>
</feature>
<dbReference type="PROSITE" id="PS01248">
    <property type="entry name" value="EGF_LAM_1"/>
    <property type="match status" value="5"/>
</dbReference>
<feature type="domain" description="Laminin EGF-like" evidence="26">
    <location>
        <begin position="1542"/>
        <end position="1588"/>
    </location>
</feature>
<feature type="disulfide bond" evidence="24">
    <location>
        <begin position="1245"/>
        <end position="1254"/>
    </location>
</feature>
<feature type="compositionally biased region" description="Basic and acidic residues" evidence="25">
    <location>
        <begin position="1683"/>
        <end position="1692"/>
    </location>
</feature>
<dbReference type="Pfam" id="PF00055">
    <property type="entry name" value="Laminin_N"/>
    <property type="match status" value="1"/>
</dbReference>
<evidence type="ECO:0000256" key="15">
    <source>
        <dbReference type="ARBA" id="ARBA00065312"/>
    </source>
</evidence>
<evidence type="ECO:0000256" key="13">
    <source>
        <dbReference type="ARBA" id="ARBA00023273"/>
    </source>
</evidence>
<feature type="disulfide bond" evidence="24">
    <location>
        <begin position="706"/>
        <end position="715"/>
    </location>
</feature>
<dbReference type="InterPro" id="IPR056863">
    <property type="entry name" value="LMN_ATRN_NET-like_EGF"/>
</dbReference>
<dbReference type="InterPro" id="IPR050440">
    <property type="entry name" value="Laminin/Netrin_ECM"/>
</dbReference>
<feature type="disulfide bond" evidence="24">
    <location>
        <begin position="1515"/>
        <end position="1524"/>
    </location>
</feature>
<dbReference type="FunFam" id="2.10.25.10:FF:000074">
    <property type="entry name" value="Laminin subunit alpha"/>
    <property type="match status" value="1"/>
</dbReference>
<dbReference type="PROSITE" id="PS50027">
    <property type="entry name" value="EGF_LAM_2"/>
    <property type="match status" value="12"/>
</dbReference>
<dbReference type="PROSITE" id="PS51116">
    <property type="entry name" value="LAMININ_IVB"/>
    <property type="match status" value="1"/>
</dbReference>
<keyword evidence="4" id="KW-0272">Extracellular matrix</keyword>
<dbReference type="GO" id="GO:0005737">
    <property type="term" value="C:cytoplasm"/>
    <property type="evidence" value="ECO:0007669"/>
    <property type="project" value="UniProtKB-ARBA"/>
</dbReference>
<evidence type="ECO:0000256" key="19">
    <source>
        <dbReference type="ARBA" id="ARBA00076920"/>
    </source>
</evidence>
<evidence type="ECO:0000313" key="30">
    <source>
        <dbReference type="Proteomes" id="UP001177744"/>
    </source>
</evidence>
<dbReference type="Pfam" id="PF00053">
    <property type="entry name" value="EGF_laminin"/>
    <property type="match status" value="11"/>
</dbReference>
<feature type="disulfide bond" evidence="24">
    <location>
        <begin position="1419"/>
        <end position="1433"/>
    </location>
</feature>
<dbReference type="FunFam" id="2.10.25.10:FF:000083">
    <property type="entry name" value="Laminin subunit alpha"/>
    <property type="match status" value="1"/>
</dbReference>
<evidence type="ECO:0000256" key="1">
    <source>
        <dbReference type="ARBA" id="ARBA00004302"/>
    </source>
</evidence>
<dbReference type="Pfam" id="PF21199">
    <property type="entry name" value="LAMININ_IV_B"/>
    <property type="match status" value="1"/>
</dbReference>
<dbReference type="CDD" id="cd22295">
    <property type="entry name" value="cc_LAMB_C"/>
    <property type="match status" value="1"/>
</dbReference>
<evidence type="ECO:0000256" key="5">
    <source>
        <dbReference type="ARBA" id="ARBA00022553"/>
    </source>
</evidence>
<comment type="caution">
    <text evidence="29">The sequence shown here is derived from an EMBL/GenBank/DDBJ whole genome shotgun (WGS) entry which is preliminary data.</text>
</comment>
<sequence length="2213" mass="234873">MSVVQHVEEKAVHAWSRISTAGKKALEEALLVFNPMSQDLSATEAQLVAFLQGLRDDGFQPTVLRSGDVYGYSSCTAKPPSQTKLHARAPIPATTSPPAGAPRTAMRLPAGRATLLPMPLSGRLAKASTPALAKHATTNLLLSSLKESSASHARGTAMGFPTHLYPGVYPAMRLSVVLEALVPLKTPMPHLGAKHKTQPLQLSLADAPLKLRKGPGKGLGAPRKVTSKGPKCVIRRGPRAGPQESTGPPSKTCKAAGSLLGPQMKGVSASSTKAAQAKAAQTLARVVCAQAKVAHTQAKAAKARAKTKAAEIKAKAARAKAKAAWIKAKAKAARAKAKAARTQPGGRGRGRLKGSVQARTARKGQKGSPGTGGQKRKRTEEAKDHLPRKRTRLGARGPKARLRLGTSKLLKFQAIKVDKRSSDDEVRQQAQRALRVNLPCDPAPALAAVPRALISTQQCSGTESSCPCGQGHSVQSCGLHNLEDSGGLSRALAATSLPDSRDSEHCFFCDSGDRGGHGIENVISRSGRRGNQTWWQAESGVENVTIQLDLEDTFYFTHLIMTFKTFRPAALTLERSVDHGRSWRVYRYFAHNCSGLFPGVARAPGHSASDLVCDQRYSDIEPSTEGKVRPRGELLHVTNLRVNFSKLHTLGDRPPGGLRGHPFYYYALYELVAEGSCLCHGHASECRPAPGAPASAEGMVHGLCVCRHHTAGTHCERCQDLYQDHPWHAAEPGHPHACRECECHGHARSCHFDMALYLASGNVSGGVCDACQHNTAGTHCELCQPFFHRDPRADPRSLHSCKPCDCDPVGALEGGLCDAHTDETRGLLSGQCRCKANVWGRRCDSCRPGHYGLSLPLSEGCQPCRCDPRGRGPGAQACDPSSGACRCKRFVSGRDCSRCLPEFWGLSSDSLGCRPCDCDFGGAYSNRCSAREGLCLCRPHLRGRRCQEPQSGYFCAALDQAVTEAELGQGLQPADPRLPESRALHLGAGPPLWPGSGFARVVDGAGLSLLAPAVPRALEYDIVLRYEVQAPEDWQALVRVRAQSLPSSTRCAHPLPPEQLFQAALTHAHRAVVLSRPFCFEPGTRYSVTLRLWRTKGVRRPEAGIILLDSIVLLPRVRELPGLRLVDPGAAGRLQELHATGCLEAARTGRSSSMPAACARLACSISALLHGGGLACECHPQGSLSAECALLGGQCPCRPNVTGRTCDRCVPGTYGLGPGGCRECGCHSEGATSAACDPMSGQCPCRAGLAGRRCDRCLQGHWGFPRCQPCACNGHAEACHPLTGACQACLGATAGWHCERCLDGYYGDPALGSGQRCRPCRCPGPPGSGFYHGTSCHEASTSGRVLCLCGPGYAGPRCDRCASGYFGRPWPGEEPGRSPCRPCQCNNNIDPRDPAACDPRTGRCQRCLHHSHGPGCAHCRPGFHGSALRPGGCRRCSCDPRGTVPARCPPGAEACFCDPVSGQCPCRPHTLGRDCSRCAPLFWNLGGPRGCEPCSCHAQHTLQPVCHPVTGQCPCRPGFGGRTCSRCEDGSWGDPEQKCRACACDPQGSLSPSCDPHTGACHCREGIAGPSCQACARGSRGAFPHCSPCPPCFTSWDQRLALLRLRLEAVAQEAAALCQGTPGWGARGPGGPQQALEGVLHQAQTLLESPLPTAGALRQLTERIAGLRQGVRVSRGEVSSEVPRVRGSEGHRLACGGPESESGVVPETEMTALAQTLWAPGQAVATSEPWLRRQCERLEELSRELDCVKGLAWPRRAPGVPEAEAQASSAALLSQEAMRGAQVVATLGGPDSLLGQAREARRWTERLLRGTGQPGGTAVWEPELKGLVDKVQRLHPQLLRLLVTAGVACRGPGPGLACAPVPCAAPPCPGTLPTAGWALGISRNTSSSLHRAAAAVEQHRQLLQHIRATASSTGVQARETWRRASGVWAEATLASVQATVHATQRFLLDEGADAASVELAARRGLAVPRPQGGAAGIALLLAQVQRALPAPGAGGQELPEADRVLHRAQQSRGSTARAQGRALHVQGVLAEAGAHTRAAEQGLQVAGQTLGGLEASVQEVAGRLAQMTLASGVTPDLGLLSSAAVALRTRVALCQRQAQEAEERAAHALGLAGGLGKELQEARAGVVELQEGTHSLMATVRDAGERVQRTRAEAQELLKWVRDRWSRLEGLERRLVQNEQTLGKKVAKMRALEQRAAALLKHLQLRATAYATC</sequence>
<feature type="domain" description="Laminin EGF-like" evidence="26">
    <location>
        <begin position="741"/>
        <end position="803"/>
    </location>
</feature>
<evidence type="ECO:0000256" key="24">
    <source>
        <dbReference type="PROSITE-ProRule" id="PRU00460"/>
    </source>
</evidence>
<dbReference type="GO" id="GO:0016477">
    <property type="term" value="P:cell migration"/>
    <property type="evidence" value="ECO:0007669"/>
    <property type="project" value="TreeGrafter"/>
</dbReference>
<feature type="domain" description="Laminin EGF-like" evidence="26">
    <location>
        <begin position="1224"/>
        <end position="1269"/>
    </location>
</feature>
<dbReference type="SMART" id="SM00136">
    <property type="entry name" value="LamNT"/>
    <property type="match status" value="1"/>
</dbReference>
<feature type="disulfide bond" evidence="24">
    <location>
        <begin position="1197"/>
        <end position="1206"/>
    </location>
</feature>